<feature type="region of interest" description="Disordered" evidence="1">
    <location>
        <begin position="38"/>
        <end position="58"/>
    </location>
</feature>
<sequence length="58" mass="6420">MPLSENTKESLLQGTTQTSINGMLLGIDAPTASATRESLPEYGVQRHSKKMQQARWKC</sequence>
<gene>
    <name evidence="2" type="ORF">FOXB_04280</name>
</gene>
<reference evidence="2" key="1">
    <citation type="journal article" date="2012" name="Mol. Plant Microbe Interact.">
        <title>A highly conserved effector in Fusarium oxysporum is required for full virulence on Arabidopsis.</title>
        <authorList>
            <person name="Thatcher L.F."/>
            <person name="Gardiner D.M."/>
            <person name="Kazan K."/>
            <person name="Manners J."/>
        </authorList>
    </citation>
    <scope>NUCLEOTIDE SEQUENCE [LARGE SCALE GENOMIC DNA]</scope>
    <source>
        <strain evidence="2">Fo5176</strain>
    </source>
</reference>
<evidence type="ECO:0000313" key="2">
    <source>
        <dbReference type="EMBL" id="EGU85205.1"/>
    </source>
</evidence>
<comment type="caution">
    <text evidence="2">The sequence shown here is derived from an EMBL/GenBank/DDBJ whole genome shotgun (WGS) entry which is preliminary data.</text>
</comment>
<evidence type="ECO:0000256" key="1">
    <source>
        <dbReference type="SAM" id="MobiDB-lite"/>
    </source>
</evidence>
<protein>
    <submittedName>
        <fullName evidence="2">Uncharacterized protein</fullName>
    </submittedName>
</protein>
<feature type="compositionally biased region" description="Basic residues" evidence="1">
    <location>
        <begin position="46"/>
        <end position="58"/>
    </location>
</feature>
<name>F9FD02_FUSOF</name>
<dbReference type="AlphaFoldDB" id="F9FD02"/>
<accession>F9FD02</accession>
<dbReference type="EMBL" id="AFQF01001375">
    <property type="protein sequence ID" value="EGU85205.1"/>
    <property type="molecule type" value="Genomic_DNA"/>
</dbReference>
<proteinExistence type="predicted"/>
<organism evidence="2">
    <name type="scientific">Fusarium oxysporum (strain Fo5176)</name>
    <name type="common">Fusarium vascular wilt</name>
    <dbReference type="NCBI Taxonomy" id="660025"/>
    <lineage>
        <taxon>Eukaryota</taxon>
        <taxon>Fungi</taxon>
        <taxon>Dikarya</taxon>
        <taxon>Ascomycota</taxon>
        <taxon>Pezizomycotina</taxon>
        <taxon>Sordariomycetes</taxon>
        <taxon>Hypocreomycetidae</taxon>
        <taxon>Hypocreales</taxon>
        <taxon>Nectriaceae</taxon>
        <taxon>Fusarium</taxon>
        <taxon>Fusarium oxysporum species complex</taxon>
    </lineage>
</organism>